<reference evidence="1" key="2">
    <citation type="journal article" date="2015" name="Data Brief">
        <title>Shoot transcriptome of the giant reed, Arundo donax.</title>
        <authorList>
            <person name="Barrero R.A."/>
            <person name="Guerrero F.D."/>
            <person name="Moolhuijzen P."/>
            <person name="Goolsby J.A."/>
            <person name="Tidwell J."/>
            <person name="Bellgard S.E."/>
            <person name="Bellgard M.I."/>
        </authorList>
    </citation>
    <scope>NUCLEOTIDE SEQUENCE</scope>
    <source>
        <tissue evidence="1">Shoot tissue taken approximately 20 cm above the soil surface</tissue>
    </source>
</reference>
<sequence>MSYIIHCTKVKLLTSKKGYQHKWTCNPKLHAEKN</sequence>
<accession>A0A0A9HIS4</accession>
<name>A0A0A9HIS4_ARUDO</name>
<protein>
    <submittedName>
        <fullName evidence="1">Uncharacterized protein</fullName>
    </submittedName>
</protein>
<organism evidence="1">
    <name type="scientific">Arundo donax</name>
    <name type="common">Giant reed</name>
    <name type="synonym">Donax arundinaceus</name>
    <dbReference type="NCBI Taxonomy" id="35708"/>
    <lineage>
        <taxon>Eukaryota</taxon>
        <taxon>Viridiplantae</taxon>
        <taxon>Streptophyta</taxon>
        <taxon>Embryophyta</taxon>
        <taxon>Tracheophyta</taxon>
        <taxon>Spermatophyta</taxon>
        <taxon>Magnoliopsida</taxon>
        <taxon>Liliopsida</taxon>
        <taxon>Poales</taxon>
        <taxon>Poaceae</taxon>
        <taxon>PACMAD clade</taxon>
        <taxon>Arundinoideae</taxon>
        <taxon>Arundineae</taxon>
        <taxon>Arundo</taxon>
    </lineage>
</organism>
<evidence type="ECO:0000313" key="1">
    <source>
        <dbReference type="EMBL" id="JAE34771.1"/>
    </source>
</evidence>
<reference evidence="1" key="1">
    <citation type="submission" date="2014-09" db="EMBL/GenBank/DDBJ databases">
        <authorList>
            <person name="Magalhaes I.L.F."/>
            <person name="Oliveira U."/>
            <person name="Santos F.R."/>
            <person name="Vidigal T.H.D.A."/>
            <person name="Brescovit A.D."/>
            <person name="Santos A.J."/>
        </authorList>
    </citation>
    <scope>NUCLEOTIDE SEQUENCE</scope>
    <source>
        <tissue evidence="1">Shoot tissue taken approximately 20 cm above the soil surface</tissue>
    </source>
</reference>
<dbReference type="EMBL" id="GBRH01163125">
    <property type="protein sequence ID" value="JAE34771.1"/>
    <property type="molecule type" value="Transcribed_RNA"/>
</dbReference>
<dbReference type="AlphaFoldDB" id="A0A0A9HIS4"/>
<proteinExistence type="predicted"/>